<dbReference type="AlphaFoldDB" id="A0A815FVR3"/>
<dbReference type="EMBL" id="CAJNOL010004548">
    <property type="protein sequence ID" value="CAF1590415.1"/>
    <property type="molecule type" value="Genomic_DNA"/>
</dbReference>
<reference evidence="2" key="1">
    <citation type="submission" date="2021-02" db="EMBL/GenBank/DDBJ databases">
        <authorList>
            <person name="Nowell W R."/>
        </authorList>
    </citation>
    <scope>NUCLEOTIDE SEQUENCE</scope>
</reference>
<evidence type="ECO:0000313" key="4">
    <source>
        <dbReference type="Proteomes" id="UP000663854"/>
    </source>
</evidence>
<keyword evidence="1" id="KW-1133">Transmembrane helix</keyword>
<gene>
    <name evidence="3" type="ORF">JXQ802_LOCUS47170</name>
    <name evidence="2" type="ORF">PYM288_LOCUS31304</name>
</gene>
<feature type="transmembrane region" description="Helical" evidence="1">
    <location>
        <begin position="73"/>
        <end position="94"/>
    </location>
</feature>
<feature type="transmembrane region" description="Helical" evidence="1">
    <location>
        <begin position="41"/>
        <end position="61"/>
    </location>
</feature>
<dbReference type="EMBL" id="CAJNOH010003240">
    <property type="protein sequence ID" value="CAF1328858.1"/>
    <property type="molecule type" value="Genomic_DNA"/>
</dbReference>
<sequence length="136" mass="14848">MALHNFSLAKTCGIMGYGAFFWGLGVWSIRHGGTYMFQTNLSRSLTMAATVPMSYAVIRLTEAVFSLNAQETLVAMTLGTGFASILDGIAHTWFPSAYENPELQKKNPLAACTISRYGSGWLLFFVGAALTMIVFM</sequence>
<evidence type="ECO:0000313" key="5">
    <source>
        <dbReference type="Proteomes" id="UP000663870"/>
    </source>
</evidence>
<dbReference type="Proteomes" id="UP000663854">
    <property type="component" value="Unassembled WGS sequence"/>
</dbReference>
<comment type="caution">
    <text evidence="2">The sequence shown here is derived from an EMBL/GenBank/DDBJ whole genome shotgun (WGS) entry which is preliminary data.</text>
</comment>
<evidence type="ECO:0000256" key="1">
    <source>
        <dbReference type="SAM" id="Phobius"/>
    </source>
</evidence>
<accession>A0A815FVR3</accession>
<evidence type="ECO:0000313" key="3">
    <source>
        <dbReference type="EMBL" id="CAF1590415.1"/>
    </source>
</evidence>
<protein>
    <submittedName>
        <fullName evidence="2">Uncharacterized protein</fullName>
    </submittedName>
</protein>
<feature type="transmembrane region" description="Helical" evidence="1">
    <location>
        <begin position="12"/>
        <end position="29"/>
    </location>
</feature>
<keyword evidence="1" id="KW-0472">Membrane</keyword>
<name>A0A815FVR3_9BILA</name>
<evidence type="ECO:0000313" key="2">
    <source>
        <dbReference type="EMBL" id="CAF1328858.1"/>
    </source>
</evidence>
<keyword evidence="5" id="KW-1185">Reference proteome</keyword>
<feature type="transmembrane region" description="Helical" evidence="1">
    <location>
        <begin position="114"/>
        <end position="135"/>
    </location>
</feature>
<dbReference type="Proteomes" id="UP000663870">
    <property type="component" value="Unassembled WGS sequence"/>
</dbReference>
<organism evidence="2 4">
    <name type="scientific">Rotaria sordida</name>
    <dbReference type="NCBI Taxonomy" id="392033"/>
    <lineage>
        <taxon>Eukaryota</taxon>
        <taxon>Metazoa</taxon>
        <taxon>Spiralia</taxon>
        <taxon>Gnathifera</taxon>
        <taxon>Rotifera</taxon>
        <taxon>Eurotatoria</taxon>
        <taxon>Bdelloidea</taxon>
        <taxon>Philodinida</taxon>
        <taxon>Philodinidae</taxon>
        <taxon>Rotaria</taxon>
    </lineage>
</organism>
<keyword evidence="1" id="KW-0812">Transmembrane</keyword>
<proteinExistence type="predicted"/>